<dbReference type="GO" id="GO:0004713">
    <property type="term" value="F:protein tyrosine kinase activity"/>
    <property type="evidence" value="ECO:0007669"/>
    <property type="project" value="TreeGrafter"/>
</dbReference>
<dbReference type="SUPFAM" id="SSF56784">
    <property type="entry name" value="HAD-like"/>
    <property type="match status" value="1"/>
</dbReference>
<reference evidence="3" key="1">
    <citation type="submission" date="2015-05" db="EMBL/GenBank/DDBJ databases">
        <authorList>
            <consortium name="Pathogen Informatics"/>
        </authorList>
    </citation>
    <scope>NUCLEOTIDE SEQUENCE [LARGE SCALE GENOMIC DNA]</scope>
    <source>
        <strain evidence="3">T1-815</strain>
    </source>
</reference>
<dbReference type="InterPro" id="IPR023214">
    <property type="entry name" value="HAD_sf"/>
</dbReference>
<evidence type="ECO:0000313" key="1">
    <source>
        <dbReference type="EMBL" id="CRL38214.1"/>
    </source>
</evidence>
<evidence type="ECO:0000313" key="4">
    <source>
        <dbReference type="Proteomes" id="UP000465607"/>
    </source>
</evidence>
<dbReference type="PANTHER" id="PTHR43434">
    <property type="entry name" value="PHOSPHOGLYCOLATE PHOSPHATASE"/>
    <property type="match status" value="1"/>
</dbReference>
<dbReference type="PANTHER" id="PTHR43434:SF20">
    <property type="entry name" value="5'-NUCLEOTIDASE"/>
    <property type="match status" value="1"/>
</dbReference>
<dbReference type="InterPro" id="IPR023198">
    <property type="entry name" value="PGP-like_dom2"/>
</dbReference>
<dbReference type="InterPro" id="IPR036412">
    <property type="entry name" value="HAD-like_sf"/>
</dbReference>
<evidence type="ECO:0000313" key="3">
    <source>
        <dbReference type="Proteomes" id="UP000049472"/>
    </source>
</evidence>
<dbReference type="EMBL" id="WKQV01000008">
    <property type="protein sequence ID" value="MSD27144.1"/>
    <property type="molecule type" value="Genomic_DNA"/>
</dbReference>
<organism evidence="1 3">
    <name type="scientific">Agathobacter rectalis</name>
    <dbReference type="NCBI Taxonomy" id="39491"/>
    <lineage>
        <taxon>Bacteria</taxon>
        <taxon>Bacillati</taxon>
        <taxon>Bacillota</taxon>
        <taxon>Clostridia</taxon>
        <taxon>Lachnospirales</taxon>
        <taxon>Lachnospiraceae</taxon>
        <taxon>Agathobacter</taxon>
    </lineage>
</organism>
<dbReference type="Pfam" id="PF13419">
    <property type="entry name" value="HAD_2"/>
    <property type="match status" value="1"/>
</dbReference>
<dbReference type="RefSeq" id="WP_055061920.1">
    <property type="nucleotide sequence ID" value="NZ_CP100127.1"/>
</dbReference>
<keyword evidence="3" id="KW-1185">Reference proteome</keyword>
<dbReference type="AlphaFoldDB" id="A0A0M6WM16"/>
<dbReference type="InterPro" id="IPR041492">
    <property type="entry name" value="HAD_2"/>
</dbReference>
<dbReference type="GO" id="GO:0005829">
    <property type="term" value="C:cytosol"/>
    <property type="evidence" value="ECO:0007669"/>
    <property type="project" value="TreeGrafter"/>
</dbReference>
<gene>
    <name evidence="2" type="ORF">GKE44_08230</name>
    <name evidence="1" type="ORF">T1815_17701</name>
</gene>
<dbReference type="GO" id="GO:0016787">
    <property type="term" value="F:hydrolase activity"/>
    <property type="evidence" value="ECO:0007669"/>
    <property type="project" value="UniProtKB-KW"/>
</dbReference>
<sequence>MKAILFDLDGTLIDSSEGITKSAQYALSHFGIDEPDRNSLFFFIGPPLIITFMEHYGFTKERALEAVKKYRERYNKIGIFECSLFPGAKECIEALKAAGYRIGLASSKPEKSCERILEHFGILDMFDEVVGATFDGRIDTKEEVLNEVMRRWSDIPRDEMCLIGDTMFDIEGANRVNVPSIAVSFGFGDVNEMVSAGAKAVIDDLRQLPDVLSKLFD</sequence>
<evidence type="ECO:0000313" key="2">
    <source>
        <dbReference type="EMBL" id="MSD27144.1"/>
    </source>
</evidence>
<dbReference type="Gene3D" id="3.40.50.1000">
    <property type="entry name" value="HAD superfamily/HAD-like"/>
    <property type="match status" value="1"/>
</dbReference>
<reference evidence="2 4" key="3">
    <citation type="journal article" date="2019" name="Nat. Med.">
        <title>A library of human gut bacterial isolates paired with longitudinal multiomics data enables mechanistic microbiome research.</title>
        <authorList>
            <person name="Poyet M."/>
            <person name="Groussin M."/>
            <person name="Gibbons S.M."/>
            <person name="Avila-Pacheco J."/>
            <person name="Jiang X."/>
            <person name="Kearney S.M."/>
            <person name="Perrotta A.R."/>
            <person name="Berdy B."/>
            <person name="Zhao S."/>
            <person name="Lieberman T.D."/>
            <person name="Swanson P.K."/>
            <person name="Smith M."/>
            <person name="Roesemann S."/>
            <person name="Alexander J.E."/>
            <person name="Rich S.A."/>
            <person name="Livny J."/>
            <person name="Vlamakis H."/>
            <person name="Clish C."/>
            <person name="Bullock K."/>
            <person name="Deik A."/>
            <person name="Scott J."/>
            <person name="Pierce K.A."/>
            <person name="Xavier R.J."/>
            <person name="Alm E.J."/>
        </authorList>
    </citation>
    <scope>NUCLEOTIDE SEQUENCE [LARGE SCALE GENOMIC DNA]</scope>
    <source>
        <strain evidence="2 4">BIOML-A5</strain>
    </source>
</reference>
<accession>A0A0M6WM16</accession>
<name>A0A0M6WM16_9FIRM</name>
<dbReference type="Gene3D" id="1.10.150.240">
    <property type="entry name" value="Putative phosphatase, domain 2"/>
    <property type="match status" value="1"/>
</dbReference>
<reference evidence="1" key="2">
    <citation type="submission" date="2015-05" db="EMBL/GenBank/DDBJ databases">
        <authorList>
            <person name="Wang D.B."/>
            <person name="Wang M."/>
        </authorList>
    </citation>
    <scope>NUCLEOTIDE SEQUENCE [LARGE SCALE GENOMIC DNA]</scope>
    <source>
        <strain evidence="1">T1-815</strain>
    </source>
</reference>
<dbReference type="EMBL" id="CVRQ01000020">
    <property type="protein sequence ID" value="CRL38214.1"/>
    <property type="molecule type" value="Genomic_DNA"/>
</dbReference>
<proteinExistence type="predicted"/>
<dbReference type="Proteomes" id="UP000465607">
    <property type="component" value="Unassembled WGS sequence"/>
</dbReference>
<keyword evidence="2" id="KW-0378">Hydrolase</keyword>
<dbReference type="InterPro" id="IPR050155">
    <property type="entry name" value="HAD-like_hydrolase_sf"/>
</dbReference>
<dbReference type="Proteomes" id="UP000049472">
    <property type="component" value="Unassembled WGS sequence"/>
</dbReference>
<protein>
    <submittedName>
        <fullName evidence="2">HAD hydrolase-like protein</fullName>
    </submittedName>
    <submittedName>
        <fullName evidence="1">Putative phosphatase, HAD family</fullName>
    </submittedName>
</protein>